<sequence>MEPMTLPRPAALFLLLALGACSSASPVAELAPEVYGLTSHASTAATAARLGVDRARRHCTGLGRGFAPTRTQIGDRDYTIAFRCPRTNAAETGEEPLLAGTPVPPPEPAQQAVAPAAPSAAPSAVSAGLY</sequence>
<gene>
    <name evidence="3" type="ORF">ACFOD3_06915</name>
</gene>
<comment type="caution">
    <text evidence="3">The sequence shown here is derived from an EMBL/GenBank/DDBJ whole genome shotgun (WGS) entry which is preliminary data.</text>
</comment>
<evidence type="ECO:0008006" key="5">
    <source>
        <dbReference type="Google" id="ProtNLM"/>
    </source>
</evidence>
<protein>
    <recommendedName>
        <fullName evidence="5">Lipoprotein</fullName>
    </recommendedName>
</protein>
<feature type="chain" id="PRO_5045179944" description="Lipoprotein" evidence="2">
    <location>
        <begin position="25"/>
        <end position="130"/>
    </location>
</feature>
<reference evidence="4" key="1">
    <citation type="journal article" date="2019" name="Int. J. Syst. Evol. Microbiol.">
        <title>The Global Catalogue of Microorganisms (GCM) 10K type strain sequencing project: providing services to taxonomists for standard genome sequencing and annotation.</title>
        <authorList>
            <consortium name="The Broad Institute Genomics Platform"/>
            <consortium name="The Broad Institute Genome Sequencing Center for Infectious Disease"/>
            <person name="Wu L."/>
            <person name="Ma J."/>
        </authorList>
    </citation>
    <scope>NUCLEOTIDE SEQUENCE [LARGE SCALE GENOMIC DNA]</scope>
    <source>
        <strain evidence="4">CGMCC 1.16855</strain>
    </source>
</reference>
<dbReference type="Proteomes" id="UP001595420">
    <property type="component" value="Unassembled WGS sequence"/>
</dbReference>
<feature type="signal peptide" evidence="2">
    <location>
        <begin position="1"/>
        <end position="24"/>
    </location>
</feature>
<dbReference type="EMBL" id="JBHRSB010000002">
    <property type="protein sequence ID" value="MFC2999615.1"/>
    <property type="molecule type" value="Genomic_DNA"/>
</dbReference>
<keyword evidence="2" id="KW-0732">Signal</keyword>
<feature type="compositionally biased region" description="Low complexity" evidence="1">
    <location>
        <begin position="109"/>
        <end position="130"/>
    </location>
</feature>
<evidence type="ECO:0000256" key="2">
    <source>
        <dbReference type="SAM" id="SignalP"/>
    </source>
</evidence>
<name>A0ABV7BPM1_9PROT</name>
<evidence type="ECO:0000256" key="1">
    <source>
        <dbReference type="SAM" id="MobiDB-lite"/>
    </source>
</evidence>
<organism evidence="3 4">
    <name type="scientific">Falsiroseomonas tokyonensis</name>
    <dbReference type="NCBI Taxonomy" id="430521"/>
    <lineage>
        <taxon>Bacteria</taxon>
        <taxon>Pseudomonadati</taxon>
        <taxon>Pseudomonadota</taxon>
        <taxon>Alphaproteobacteria</taxon>
        <taxon>Acetobacterales</taxon>
        <taxon>Roseomonadaceae</taxon>
        <taxon>Falsiroseomonas</taxon>
    </lineage>
</organism>
<evidence type="ECO:0000313" key="3">
    <source>
        <dbReference type="EMBL" id="MFC2999615.1"/>
    </source>
</evidence>
<accession>A0ABV7BPM1</accession>
<evidence type="ECO:0000313" key="4">
    <source>
        <dbReference type="Proteomes" id="UP001595420"/>
    </source>
</evidence>
<feature type="region of interest" description="Disordered" evidence="1">
    <location>
        <begin position="89"/>
        <end position="130"/>
    </location>
</feature>
<keyword evidence="4" id="KW-1185">Reference proteome</keyword>
<proteinExistence type="predicted"/>